<dbReference type="Proteomes" id="UP000323454">
    <property type="component" value="Unassembled WGS sequence"/>
</dbReference>
<evidence type="ECO:0000256" key="2">
    <source>
        <dbReference type="ARBA" id="ARBA00022898"/>
    </source>
</evidence>
<sequence length="513" mass="53847">MDLYLANLHLTVSLTVELHTKQGQCGQVDQDLGWWVRIALDGWAERPGPRYRRVAAAVADAVEHGLAGAGDRLPAERPLADALAVSRGTVVRSFDELVAAGVVERRQGAGSFVRGRVSWTHTPAENSAAALLRRRMVDDRETIDLSLSVPAGVDHLPAVPDLTIADLAAVGNHGLHPAGLPELRAALADHLTRRLGLPTTEDQLIITSGAQHALTLVAGAVVSPGRAVLTGCPTYPGLAGALAGRGGRLVAVPADELGIDANAAHRAAAHLPAPVIYVDSSAHTPLGAVLSAARRNALLHTARRFDALIVEDLTQAGLCLDPTADPVVPLAAAKPGTARDSDGVIAIGSLSKMFWAGLRIGWLRAPAALRGHLLRLRSASDLAPSVPAQLLALRLLGAVDEAWLTDLLCALRARRDLLLDLLARHLPAWRTTRPSAGLSLWATLPVADSETYAHLAARYGVLVAPGATSCVDGRHHAGIRLSIAEAPHTLASAVDRLAAAWEEHARDLAAARA</sequence>
<evidence type="ECO:0000256" key="5">
    <source>
        <dbReference type="ARBA" id="ARBA00023163"/>
    </source>
</evidence>
<dbReference type="PANTHER" id="PTHR46577:SF1">
    <property type="entry name" value="HTH-TYPE TRANSCRIPTIONAL REGULATORY PROTEIN GABR"/>
    <property type="match status" value="1"/>
</dbReference>
<dbReference type="SUPFAM" id="SSF53383">
    <property type="entry name" value="PLP-dependent transferases"/>
    <property type="match status" value="1"/>
</dbReference>
<evidence type="ECO:0000313" key="7">
    <source>
        <dbReference type="EMBL" id="KAA2250954.1"/>
    </source>
</evidence>
<name>A0A5B2WJ79_9PSEU</name>
<dbReference type="InterPro" id="IPR036388">
    <property type="entry name" value="WH-like_DNA-bd_sf"/>
</dbReference>
<feature type="domain" description="HTH gntR-type" evidence="6">
    <location>
        <begin position="48"/>
        <end position="116"/>
    </location>
</feature>
<dbReference type="InterPro" id="IPR000524">
    <property type="entry name" value="Tscrpt_reg_HTH_GntR"/>
</dbReference>
<evidence type="ECO:0000256" key="4">
    <source>
        <dbReference type="ARBA" id="ARBA00023125"/>
    </source>
</evidence>
<dbReference type="CDD" id="cd00609">
    <property type="entry name" value="AAT_like"/>
    <property type="match status" value="1"/>
</dbReference>
<dbReference type="InterPro" id="IPR004839">
    <property type="entry name" value="Aminotransferase_I/II_large"/>
</dbReference>
<dbReference type="InterPro" id="IPR015421">
    <property type="entry name" value="PyrdxlP-dep_Trfase_major"/>
</dbReference>
<dbReference type="Gene3D" id="3.40.640.10">
    <property type="entry name" value="Type I PLP-dependent aspartate aminotransferase-like (Major domain)"/>
    <property type="match status" value="1"/>
</dbReference>
<comment type="caution">
    <text evidence="7">The sequence shown here is derived from an EMBL/GenBank/DDBJ whole genome shotgun (WGS) entry which is preliminary data.</text>
</comment>
<dbReference type="InterPro" id="IPR051446">
    <property type="entry name" value="HTH_trans_reg/aminotransferase"/>
</dbReference>
<dbReference type="GO" id="GO:0003677">
    <property type="term" value="F:DNA binding"/>
    <property type="evidence" value="ECO:0007669"/>
    <property type="project" value="UniProtKB-KW"/>
</dbReference>
<keyword evidence="8" id="KW-1185">Reference proteome</keyword>
<dbReference type="PROSITE" id="PS50949">
    <property type="entry name" value="HTH_GNTR"/>
    <property type="match status" value="1"/>
</dbReference>
<dbReference type="SUPFAM" id="SSF46785">
    <property type="entry name" value="Winged helix' DNA-binding domain"/>
    <property type="match status" value="1"/>
</dbReference>
<dbReference type="InterPro" id="IPR015424">
    <property type="entry name" value="PyrdxlP-dep_Trfase"/>
</dbReference>
<keyword evidence="4" id="KW-0238">DNA-binding</keyword>
<dbReference type="GO" id="GO:0003700">
    <property type="term" value="F:DNA-binding transcription factor activity"/>
    <property type="evidence" value="ECO:0007669"/>
    <property type="project" value="InterPro"/>
</dbReference>
<dbReference type="SMART" id="SM00345">
    <property type="entry name" value="HTH_GNTR"/>
    <property type="match status" value="1"/>
</dbReference>
<gene>
    <name evidence="7" type="ORF">F0L68_38335</name>
</gene>
<comment type="similarity">
    <text evidence="1">In the C-terminal section; belongs to the class-I pyridoxal-phosphate-dependent aminotransferase family.</text>
</comment>
<organism evidence="7 8">
    <name type="scientific">Solihabitans fulvus</name>
    <dbReference type="NCBI Taxonomy" id="1892852"/>
    <lineage>
        <taxon>Bacteria</taxon>
        <taxon>Bacillati</taxon>
        <taxon>Actinomycetota</taxon>
        <taxon>Actinomycetes</taxon>
        <taxon>Pseudonocardiales</taxon>
        <taxon>Pseudonocardiaceae</taxon>
        <taxon>Solihabitans</taxon>
    </lineage>
</organism>
<dbReference type="OrthoDB" id="199743at2"/>
<proteinExistence type="inferred from homology"/>
<keyword evidence="2" id="KW-0663">Pyridoxal phosphate</keyword>
<dbReference type="EMBL" id="VUOB01000086">
    <property type="protein sequence ID" value="KAA2250954.1"/>
    <property type="molecule type" value="Genomic_DNA"/>
</dbReference>
<dbReference type="Pfam" id="PF00392">
    <property type="entry name" value="GntR"/>
    <property type="match status" value="1"/>
</dbReference>
<protein>
    <submittedName>
        <fullName evidence="7">PLP-dependent aminotransferase family protein</fullName>
    </submittedName>
</protein>
<dbReference type="Gene3D" id="1.10.10.10">
    <property type="entry name" value="Winged helix-like DNA-binding domain superfamily/Winged helix DNA-binding domain"/>
    <property type="match status" value="1"/>
</dbReference>
<evidence type="ECO:0000256" key="1">
    <source>
        <dbReference type="ARBA" id="ARBA00005384"/>
    </source>
</evidence>
<dbReference type="AlphaFoldDB" id="A0A5B2WJ79"/>
<dbReference type="PANTHER" id="PTHR46577">
    <property type="entry name" value="HTH-TYPE TRANSCRIPTIONAL REGULATORY PROTEIN GABR"/>
    <property type="match status" value="1"/>
</dbReference>
<keyword evidence="7" id="KW-0808">Transferase</keyword>
<keyword evidence="3" id="KW-0805">Transcription regulation</keyword>
<dbReference type="PRINTS" id="PR00035">
    <property type="entry name" value="HTHGNTR"/>
</dbReference>
<keyword evidence="5" id="KW-0804">Transcription</keyword>
<dbReference type="InterPro" id="IPR036390">
    <property type="entry name" value="WH_DNA-bd_sf"/>
</dbReference>
<reference evidence="7 8" key="1">
    <citation type="submission" date="2019-09" db="EMBL/GenBank/DDBJ databases">
        <title>Goodfellowia gen. nov., a new genus of the Pseudonocardineae related to Actinoalloteichus, containing Goodfellowia coeruleoviolacea gen. nov., comb. nov. gen. nov., comb. nov.</title>
        <authorList>
            <person name="Labeda D."/>
        </authorList>
    </citation>
    <scope>NUCLEOTIDE SEQUENCE [LARGE SCALE GENOMIC DNA]</scope>
    <source>
        <strain evidence="7 8">AN110305</strain>
    </source>
</reference>
<dbReference type="Pfam" id="PF00155">
    <property type="entry name" value="Aminotran_1_2"/>
    <property type="match status" value="1"/>
</dbReference>
<dbReference type="CDD" id="cd07377">
    <property type="entry name" value="WHTH_GntR"/>
    <property type="match status" value="1"/>
</dbReference>
<dbReference type="GO" id="GO:0030170">
    <property type="term" value="F:pyridoxal phosphate binding"/>
    <property type="evidence" value="ECO:0007669"/>
    <property type="project" value="InterPro"/>
</dbReference>
<evidence type="ECO:0000313" key="8">
    <source>
        <dbReference type="Proteomes" id="UP000323454"/>
    </source>
</evidence>
<evidence type="ECO:0000256" key="3">
    <source>
        <dbReference type="ARBA" id="ARBA00023015"/>
    </source>
</evidence>
<keyword evidence="7" id="KW-0032">Aminotransferase</keyword>
<evidence type="ECO:0000259" key="6">
    <source>
        <dbReference type="PROSITE" id="PS50949"/>
    </source>
</evidence>
<dbReference type="GO" id="GO:0008483">
    <property type="term" value="F:transaminase activity"/>
    <property type="evidence" value="ECO:0007669"/>
    <property type="project" value="UniProtKB-KW"/>
</dbReference>
<accession>A0A5B2WJ79</accession>
<reference evidence="7 8" key="2">
    <citation type="submission" date="2019-09" db="EMBL/GenBank/DDBJ databases">
        <authorList>
            <person name="Jin C."/>
        </authorList>
    </citation>
    <scope>NUCLEOTIDE SEQUENCE [LARGE SCALE GENOMIC DNA]</scope>
    <source>
        <strain evidence="7 8">AN110305</strain>
    </source>
</reference>